<feature type="domain" description="Aldehyde oxidase/xanthine dehydrogenase a/b hammerhead" evidence="2">
    <location>
        <begin position="273"/>
        <end position="349"/>
    </location>
</feature>
<dbReference type="InterPro" id="IPR000674">
    <property type="entry name" value="Ald_Oxase/Xan_DH_a/b"/>
</dbReference>
<dbReference type="Gene3D" id="3.90.1170.50">
    <property type="entry name" value="Aldehyde oxidase/xanthine dehydrogenase, a/b hammerhead"/>
    <property type="match status" value="1"/>
</dbReference>
<gene>
    <name evidence="3" type="ORF">SBA1_460013</name>
</gene>
<dbReference type="SUPFAM" id="SSF56003">
    <property type="entry name" value="Molybdenum cofactor-binding domain"/>
    <property type="match status" value="2"/>
</dbReference>
<evidence type="ECO:0000259" key="2">
    <source>
        <dbReference type="SMART" id="SM01008"/>
    </source>
</evidence>
<evidence type="ECO:0000313" key="4">
    <source>
        <dbReference type="Proteomes" id="UP000238701"/>
    </source>
</evidence>
<feature type="region of interest" description="Disordered" evidence="1">
    <location>
        <begin position="1"/>
        <end position="35"/>
    </location>
</feature>
<proteinExistence type="predicted"/>
<evidence type="ECO:0000256" key="1">
    <source>
        <dbReference type="SAM" id="MobiDB-lite"/>
    </source>
</evidence>
<dbReference type="InterPro" id="IPR037165">
    <property type="entry name" value="AldOxase/xan_DH_Mopterin-bd_sf"/>
</dbReference>
<dbReference type="SMART" id="SM01008">
    <property type="entry name" value="Ald_Xan_dh_C"/>
    <property type="match status" value="1"/>
</dbReference>
<dbReference type="PANTHER" id="PTHR47495:SF1">
    <property type="entry name" value="BLL3820 PROTEIN"/>
    <property type="match status" value="1"/>
</dbReference>
<dbReference type="PANTHER" id="PTHR47495">
    <property type="entry name" value="ALDEHYDE DEHYDROGENASE"/>
    <property type="match status" value="1"/>
</dbReference>
<evidence type="ECO:0000313" key="3">
    <source>
        <dbReference type="EMBL" id="SPF42416.1"/>
    </source>
</evidence>
<name>A0A2U3KRX3_9BACT</name>
<dbReference type="EMBL" id="OMOD01000140">
    <property type="protein sequence ID" value="SPF42416.1"/>
    <property type="molecule type" value="Genomic_DNA"/>
</dbReference>
<dbReference type="InterPro" id="IPR052516">
    <property type="entry name" value="N-heterocyclic_Hydroxylase"/>
</dbReference>
<sequence>MRDENLANGSVDSRGQAVELPPRLRSGLRQEPTGRTRASVLTCSAAVPASVVLEPERYELAAVAPYRFDLGRREFFKFLGAGVLVVSVLKPAVAAQESSAARRRGGDESLPKEIDAWLHIGENGKVTVYTGKVEVGQNIRTSLTQAVAEELKMPMEKIELVMGDTKLVPFDMGTFGSRTTPTMNPQLRRVAAAARDVLLGLAAAQWKTDAKQLVADDGKVKDPKTNRSVEYAALTKGQQLTETLPAEDPLIPAADWKVAGKSAPKVSGREFVTGAHRYPSDQKLPGMMYGKVLRPPAFGATLVSLDTQKADQMGATVVHDGNFVGVAAASTDLAEAALAAIHAEWKSEPQPSSKELFEYLKKNAAKDSGDDEDRYDLGAVDQALAAADHRLQQTYTLPYIAHTPLETRAALATWDGDKLTVWTGTQRPFGVRGQLAEAFRIPEERVRVFMPDGGAGYGGKHTGETAIEAARLARAAKRPVKVAWSREEEFTWAYFRPAGVMEVTSGVRADGTITAWEFHNYNSGSAGIRTYYDIPNQRIVFHETQSPLRQGSYRALAATANHFARESHMDELAHTVKMDPLEFRLKNLKEPRLRAVFEAAGKQFGWGKAKSEGQGFGMGGGHEKLGYIATFAEVHVDRKSGEVKVVRVVSAFECGAIVNPDGLRNQIEGSNVQGLGGALFEAIVFENGKILNGRLSEYRVPRFSDVPVLETVLIDRKDLPSVGAGECPLVGLAPAIANAIFDATGVRLRSLPLVPDGLKMS</sequence>
<organism evidence="3 4">
    <name type="scientific">Candidatus Sulfotelmatobacter kueseliae</name>
    <dbReference type="NCBI Taxonomy" id="2042962"/>
    <lineage>
        <taxon>Bacteria</taxon>
        <taxon>Pseudomonadati</taxon>
        <taxon>Acidobacteriota</taxon>
        <taxon>Terriglobia</taxon>
        <taxon>Terriglobales</taxon>
        <taxon>Candidatus Korobacteraceae</taxon>
        <taxon>Candidatus Sulfotelmatobacter</taxon>
    </lineage>
</organism>
<dbReference type="InterPro" id="IPR046867">
    <property type="entry name" value="AldOxase/xan_DH_MoCoBD2"/>
</dbReference>
<dbReference type="GO" id="GO:0016491">
    <property type="term" value="F:oxidoreductase activity"/>
    <property type="evidence" value="ECO:0007669"/>
    <property type="project" value="InterPro"/>
</dbReference>
<dbReference type="OrthoDB" id="9767994at2"/>
<reference evidence="4" key="1">
    <citation type="submission" date="2018-02" db="EMBL/GenBank/DDBJ databases">
        <authorList>
            <person name="Hausmann B."/>
        </authorList>
    </citation>
    <scope>NUCLEOTIDE SEQUENCE [LARGE SCALE GENOMIC DNA]</scope>
    <source>
        <strain evidence="4">Peat soil MAG SbA1</strain>
    </source>
</reference>
<dbReference type="Gene3D" id="3.30.365.10">
    <property type="entry name" value="Aldehyde oxidase/xanthine dehydrogenase, molybdopterin binding domain"/>
    <property type="match status" value="4"/>
</dbReference>
<accession>A0A2U3KRX3</accession>
<dbReference type="InterPro" id="IPR008274">
    <property type="entry name" value="AldOxase/xan_DH_MoCoBD1"/>
</dbReference>
<dbReference type="InterPro" id="IPR012368">
    <property type="entry name" value="OxRdtase_Mopterin-bd_su_IorB"/>
</dbReference>
<dbReference type="Pfam" id="PF02738">
    <property type="entry name" value="MoCoBD_1"/>
    <property type="match status" value="1"/>
</dbReference>
<dbReference type="Pfam" id="PF20256">
    <property type="entry name" value="MoCoBD_2"/>
    <property type="match status" value="2"/>
</dbReference>
<dbReference type="AlphaFoldDB" id="A0A2U3KRX3"/>
<dbReference type="PIRSF" id="PIRSF036389">
    <property type="entry name" value="IOR_B"/>
    <property type="match status" value="1"/>
</dbReference>
<protein>
    <submittedName>
        <fullName evidence="3">Aldehyde oxidase and xanthine dehydrogenase molybdopterin binding</fullName>
    </submittedName>
</protein>
<dbReference type="Proteomes" id="UP000238701">
    <property type="component" value="Unassembled WGS sequence"/>
</dbReference>